<protein>
    <submittedName>
        <fullName evidence="3">Toxin VasX</fullName>
    </submittedName>
</protein>
<feature type="transmembrane region" description="Helical" evidence="1">
    <location>
        <begin position="801"/>
        <end position="820"/>
    </location>
</feature>
<reference evidence="3 4" key="1">
    <citation type="submission" date="2024-05" db="EMBL/GenBank/DDBJ databases">
        <authorList>
            <person name="Kim H.-Y."/>
            <person name="Kim E."/>
            <person name="Cai Y."/>
            <person name="Yang S.-M."/>
            <person name="Lee W."/>
        </authorList>
    </citation>
    <scope>NUCLEOTIDE SEQUENCE [LARGE SCALE GENOMIC DNA]</scope>
    <source>
        <strain evidence="3 4">FBL11</strain>
    </source>
</reference>
<keyword evidence="1" id="KW-0812">Transmembrane</keyword>
<keyword evidence="1" id="KW-0472">Membrane</keyword>
<evidence type="ECO:0000256" key="1">
    <source>
        <dbReference type="SAM" id="Phobius"/>
    </source>
</evidence>
<dbReference type="Proteomes" id="UP001461960">
    <property type="component" value="Unassembled WGS sequence"/>
</dbReference>
<feature type="transmembrane region" description="Helical" evidence="1">
    <location>
        <begin position="873"/>
        <end position="894"/>
    </location>
</feature>
<dbReference type="InterPro" id="IPR046864">
    <property type="entry name" value="VasX_N"/>
</dbReference>
<gene>
    <name evidence="3" type="ORF">AAIR29_02975</name>
</gene>
<evidence type="ECO:0000313" key="3">
    <source>
        <dbReference type="EMBL" id="MEN2750590.1"/>
    </source>
</evidence>
<evidence type="ECO:0000313" key="4">
    <source>
        <dbReference type="Proteomes" id="UP001461960"/>
    </source>
</evidence>
<dbReference type="EMBL" id="JBDGHN010000002">
    <property type="protein sequence ID" value="MEN2750590.1"/>
    <property type="molecule type" value="Genomic_DNA"/>
</dbReference>
<feature type="transmembrane region" description="Helical" evidence="1">
    <location>
        <begin position="906"/>
        <end position="926"/>
    </location>
</feature>
<evidence type="ECO:0000259" key="2">
    <source>
        <dbReference type="Pfam" id="PF20249"/>
    </source>
</evidence>
<feature type="transmembrane region" description="Helical" evidence="1">
    <location>
        <begin position="832"/>
        <end position="852"/>
    </location>
</feature>
<proteinExistence type="predicted"/>
<keyword evidence="1" id="KW-1133">Transmembrane helix</keyword>
<dbReference type="Pfam" id="PF20249">
    <property type="entry name" value="VasX_N"/>
    <property type="match status" value="1"/>
</dbReference>
<accession>A0ABU9X5B2</accession>
<name>A0ABU9X5B2_9GAMM</name>
<sequence>MSSDLSFMDRLTNNHRSYQDKKKSEPVVLEYNYEIPIKSDEPPVEVLADKITVIAETSCSYKCGKVGIPILPVVLSKTDYKISPRDERYFSHSITPIPSSHNAVASIPTHSYLYCYVEDNEGYYWYEYYTGSDGALKEKRRLFEEDFVEDHNQSGQIDVQNIDESDDDNIDEDAQPFTCTEKKHSTLDSKFITLLQGDIAWLMVSHAKLSKSTLRKYIDNEGLRNKRMQKFIADDLTGNNNTVNMSVNETDYIKSFSRRKQLAQDRDIASRIDVSEQSGGNDIVGGTVAATALYRSMERSIAEYDESVTSEIKPIMVALPDPVGEVLAATEKRNYLLKKLDDAQKNESKIREQVNAIIIVNIRQSLEASVEYDSTVPQAPGTMGYHITGRNEISQKNNKNIYNYINQAKFQTVLEEAKKSRQDKADIAAARQIFVNTIKRPEFAFIMREDFPKNDEDSHVGYAQIIAQAIQGIGIDESNIGIPDAIWTDYKPEQVTGMTAKQEFEQSLLTCITGEKPIEDNWLIKALIGLNQEDINRMQDAPTFENLARVSDFIGTATNWAMAFKAERQKRKIKANIAHDIQRLNDLANYKAQVVQTISSNMSHIKDNNKWLYRVDLWTQATVHQATGFKLAQRVLKYSPEAVLKWSEQRLSRSINKAKPHQTLLPASIDNRVVSNVTSVQTPIALDFVGSHGVDSRALDIYDRAAAGDQYARTIVTMYASEDAARATQTVNQDIDSQVGQLNKDLDPISGQYSQLERQSAGKAALVSVGIGLFQLRSIWMGKSSLGSMARRGDRLGLEFMTGYASTTLALTTASLDVANAGLQMKAARGAWVARLSLSVGVLGAVGAGFEVHSLELSQQRMKESGSTTSADAITIAQGAAVTAGVAGFGYGLLSFTSIGAFALPWLGAIIAIAWGVSLIAQWIAFRYDKGNILPVHYWLDAGVFGNRAMLNDEYPNNPFKIQAMGSIEQDMHAYNLALTEIQVNPKFATNTADFRQTLSGQIEITLSQWNDDSELVVEFIGIGNQELGLDRKSFSIETLKRQNKAMITEAGLQVTLDIPKTSHFQAQYLGSYKEGTRDPNKIQQMQEARERAQANPNRQIEQLRVVVLYSLNPSINPYYQLRTTVTS</sequence>
<dbReference type="RefSeq" id="WP_299216518.1">
    <property type="nucleotide sequence ID" value="NZ_JBDGHN010000002.1"/>
</dbReference>
<organism evidence="3 4">
    <name type="scientific">Psychrobacter saeujeotis</name>
    <dbReference type="NCBI Taxonomy" id="3143436"/>
    <lineage>
        <taxon>Bacteria</taxon>
        <taxon>Pseudomonadati</taxon>
        <taxon>Pseudomonadota</taxon>
        <taxon>Gammaproteobacteria</taxon>
        <taxon>Moraxellales</taxon>
        <taxon>Moraxellaceae</taxon>
        <taxon>Psychrobacter</taxon>
    </lineage>
</organism>
<feature type="domain" description="Toxin VasX N-terminal region" evidence="2">
    <location>
        <begin position="65"/>
        <end position="231"/>
    </location>
</feature>
<comment type="caution">
    <text evidence="3">The sequence shown here is derived from an EMBL/GenBank/DDBJ whole genome shotgun (WGS) entry which is preliminary data.</text>
</comment>
<keyword evidence="4" id="KW-1185">Reference proteome</keyword>
<dbReference type="CDD" id="cd20707">
    <property type="entry name" value="MIX_III"/>
    <property type="match status" value="1"/>
</dbReference>